<organism evidence="2 3">
    <name type="scientific">Neolentinus lepideus HHB14362 ss-1</name>
    <dbReference type="NCBI Taxonomy" id="1314782"/>
    <lineage>
        <taxon>Eukaryota</taxon>
        <taxon>Fungi</taxon>
        <taxon>Dikarya</taxon>
        <taxon>Basidiomycota</taxon>
        <taxon>Agaricomycotina</taxon>
        <taxon>Agaricomycetes</taxon>
        <taxon>Gloeophyllales</taxon>
        <taxon>Gloeophyllaceae</taxon>
        <taxon>Neolentinus</taxon>
    </lineage>
</organism>
<feature type="region of interest" description="Disordered" evidence="1">
    <location>
        <begin position="1"/>
        <end position="20"/>
    </location>
</feature>
<dbReference type="EMBL" id="KV425580">
    <property type="protein sequence ID" value="KZT24093.1"/>
    <property type="molecule type" value="Genomic_DNA"/>
</dbReference>
<proteinExistence type="predicted"/>
<gene>
    <name evidence="2" type="ORF">NEOLEDRAFT_1242793</name>
</gene>
<dbReference type="InterPro" id="IPR027417">
    <property type="entry name" value="P-loop_NTPase"/>
</dbReference>
<dbReference type="AlphaFoldDB" id="A0A165RP53"/>
<dbReference type="OrthoDB" id="391988at2759"/>
<accession>A0A165RP53</accession>
<protein>
    <recommendedName>
        <fullName evidence="4">G domain-containing protein</fullName>
    </recommendedName>
</protein>
<feature type="compositionally biased region" description="Polar residues" evidence="1">
    <location>
        <begin position="1"/>
        <end position="14"/>
    </location>
</feature>
<dbReference type="Gene3D" id="3.40.50.300">
    <property type="entry name" value="P-loop containing nucleotide triphosphate hydrolases"/>
    <property type="match status" value="1"/>
</dbReference>
<evidence type="ECO:0008006" key="4">
    <source>
        <dbReference type="Google" id="ProtNLM"/>
    </source>
</evidence>
<name>A0A165RP53_9AGAM</name>
<evidence type="ECO:0000313" key="2">
    <source>
        <dbReference type="EMBL" id="KZT24093.1"/>
    </source>
</evidence>
<evidence type="ECO:0000313" key="3">
    <source>
        <dbReference type="Proteomes" id="UP000076761"/>
    </source>
</evidence>
<dbReference type="InParanoid" id="A0A165RP53"/>
<evidence type="ECO:0000256" key="1">
    <source>
        <dbReference type="SAM" id="MobiDB-lite"/>
    </source>
</evidence>
<reference evidence="2 3" key="1">
    <citation type="journal article" date="2016" name="Mol. Biol. Evol.">
        <title>Comparative Genomics of Early-Diverging Mushroom-Forming Fungi Provides Insights into the Origins of Lignocellulose Decay Capabilities.</title>
        <authorList>
            <person name="Nagy L.G."/>
            <person name="Riley R."/>
            <person name="Tritt A."/>
            <person name="Adam C."/>
            <person name="Daum C."/>
            <person name="Floudas D."/>
            <person name="Sun H."/>
            <person name="Yadav J.S."/>
            <person name="Pangilinan J."/>
            <person name="Larsson K.H."/>
            <person name="Matsuura K."/>
            <person name="Barry K."/>
            <person name="Labutti K."/>
            <person name="Kuo R."/>
            <person name="Ohm R.A."/>
            <person name="Bhattacharya S.S."/>
            <person name="Shirouzu T."/>
            <person name="Yoshinaga Y."/>
            <person name="Martin F.M."/>
            <person name="Grigoriev I.V."/>
            <person name="Hibbett D.S."/>
        </authorList>
    </citation>
    <scope>NUCLEOTIDE SEQUENCE [LARGE SCALE GENOMIC DNA]</scope>
    <source>
        <strain evidence="2 3">HHB14362 ss-1</strain>
    </source>
</reference>
<dbReference type="Proteomes" id="UP000076761">
    <property type="component" value="Unassembled WGS sequence"/>
</dbReference>
<dbReference type="SUPFAM" id="SSF52540">
    <property type="entry name" value="P-loop containing nucleoside triphosphate hydrolases"/>
    <property type="match status" value="1"/>
</dbReference>
<keyword evidence="3" id="KW-1185">Reference proteome</keyword>
<sequence length="667" mass="75401">MSSFANPSKSNTSGLEEVKEVTEQMKTRRQEFDSFLKSDMQEAWQMMTEISQMVTKILQMVTEILQMWEKGKFNKQLASTFIDRVKTLDESVFQPISKQCQNLLKEERRPVIRSTSHLDEALRACNLGLNRNKSSRTLLRRPAEPFGDQQLKAVNDIITSCQAKGHVMATAIMSRWSDHKIVEFDLRNEGGDSTRQDYLVPHVREILDSCPKFRLLLLGRSRAEKSNLIKRIFNVDTMEQSPNQAMRAAIVTEFTSEQNPYVIWYDSNGSEYERQGGCTGVKNFIQSRSQAKDRLHAIWLCVDAVARPSLPRHVNKELLDVAASNSPSRPTDKEILDGDTTECLLQLADKDILGDVPLIVVFTNRDMQNSGAKGNEGPLLQREDPDYMQPFQDAVKDAAKKSRANPPPCISDLGGYDNLVIDLIRTTAKLPLAQADAKMEILVGTTPHNITWAITQRADAEMSRDASIVIGKLKYWKGIATGKYFKDKYLINCLWVLHMDSVTAWNLFDPDEWLIRPFMMEQLSNIISDLYGSKDSGALSIDSGSKDSGVSPIVSSSTMTAATLVVPAAAPWIYDVYEQSPTVTGCLIAYTLDLNLILWQLYWVMRERGDVQPMTQEIIQDVIDSFKASHRSRWIHQAIQTLVQDNVESNGDAILDKMIRLLQQYSQ</sequence>